<dbReference type="InterPro" id="IPR036691">
    <property type="entry name" value="Endo/exonu/phosph_ase_sf"/>
</dbReference>
<dbReference type="AlphaFoldDB" id="A0A087BB01"/>
<keyword evidence="3" id="KW-0378">Hydrolase</keyword>
<comment type="caution">
    <text evidence="3">The sequence shown here is derived from an EMBL/GenBank/DDBJ whole genome shotgun (WGS) entry which is preliminary data.</text>
</comment>
<reference evidence="3 4" key="1">
    <citation type="submission" date="2014-03" db="EMBL/GenBank/DDBJ databases">
        <title>Genomics of Bifidobacteria.</title>
        <authorList>
            <person name="Ventura M."/>
            <person name="Milani C."/>
            <person name="Lugli G.A."/>
        </authorList>
    </citation>
    <scope>NUCLEOTIDE SEQUENCE [LARGE SCALE GENOMIC DNA]</scope>
    <source>
        <strain evidence="3 4">LMG 11591</strain>
    </source>
</reference>
<dbReference type="Proteomes" id="UP000029052">
    <property type="component" value="Unassembled WGS sequence"/>
</dbReference>
<evidence type="ECO:0000313" key="4">
    <source>
        <dbReference type="Proteomes" id="UP000029052"/>
    </source>
</evidence>
<dbReference type="Pfam" id="PF03372">
    <property type="entry name" value="Exo_endo_phos"/>
    <property type="match status" value="1"/>
</dbReference>
<dbReference type="eggNOG" id="COG3021">
    <property type="taxonomic scope" value="Bacteria"/>
</dbReference>
<accession>A0A087BB01</accession>
<feature type="transmembrane region" description="Helical" evidence="1">
    <location>
        <begin position="60"/>
        <end position="79"/>
    </location>
</feature>
<dbReference type="GO" id="GO:0004527">
    <property type="term" value="F:exonuclease activity"/>
    <property type="evidence" value="ECO:0007669"/>
    <property type="project" value="UniProtKB-KW"/>
</dbReference>
<sequence>MVILWILLLVCGIWLALTELPAGKDGHNPLPYVLALTPFLYIPLTIFVVFGVLEKDWPYVVCAAMVLLAALARKTQYILNNIQAPNTAKRVAEYYARKRELAEQAGKSADQTSKEHRAARQRLDGNHPGTFRVMTLNCRYGRANGIEIIHAVERNDIALLALQEVSDDLIADLKNEGIEALLPYHVQGVELPTDNGGFNAIFSRVEPNETTASAVEIPAAEVPAMKFTINEDQSITFASAHPKSPMRGCREWSEGIRGLGKLAEQVQPSRQRQMYSYTGRPLEVDDIRTDVEATQDSQISVATMSAQNAAGTADLNEDNTIRVRQEDGTSETVTFEPKQPDAYEAVAGFAGDPTQQKGAVNARGYGYGTDANRRDMVVIMGDLNSSIPHPSFRALLNSGLNDSALVEAKGIHATYPSWLPWPRIVLDHILFTRYLTASQVKQIRVDGSDHLGLTATLHFTK</sequence>
<feature type="domain" description="Endonuclease/exonuclease/phosphatase" evidence="2">
    <location>
        <begin position="134"/>
        <end position="450"/>
    </location>
</feature>
<evidence type="ECO:0000256" key="1">
    <source>
        <dbReference type="SAM" id="Phobius"/>
    </source>
</evidence>
<proteinExistence type="predicted"/>
<dbReference type="InterPro" id="IPR005135">
    <property type="entry name" value="Endo/exonuclease/phosphatase"/>
</dbReference>
<evidence type="ECO:0000313" key="3">
    <source>
        <dbReference type="EMBL" id="KFI68201.1"/>
    </source>
</evidence>
<name>A0A087BB01_9BIFI</name>
<dbReference type="RefSeq" id="WP_022859960.1">
    <property type="nucleotide sequence ID" value="NZ_JGZB01000004.1"/>
</dbReference>
<keyword evidence="3" id="KW-0255">Endonuclease</keyword>
<feature type="transmembrane region" description="Helical" evidence="1">
    <location>
        <begin position="32"/>
        <end position="53"/>
    </location>
</feature>
<dbReference type="STRING" id="1692.BMAGN_0150"/>
<keyword evidence="1" id="KW-0472">Membrane</keyword>
<keyword evidence="3" id="KW-0540">Nuclease</keyword>
<dbReference type="GO" id="GO:0004519">
    <property type="term" value="F:endonuclease activity"/>
    <property type="evidence" value="ECO:0007669"/>
    <property type="project" value="UniProtKB-KW"/>
</dbReference>
<keyword evidence="1" id="KW-0812">Transmembrane</keyword>
<keyword evidence="1" id="KW-1133">Transmembrane helix</keyword>
<keyword evidence="4" id="KW-1185">Reference proteome</keyword>
<evidence type="ECO:0000259" key="2">
    <source>
        <dbReference type="Pfam" id="PF03372"/>
    </source>
</evidence>
<organism evidence="3 4">
    <name type="scientific">Bifidobacterium magnum</name>
    <dbReference type="NCBI Taxonomy" id="1692"/>
    <lineage>
        <taxon>Bacteria</taxon>
        <taxon>Bacillati</taxon>
        <taxon>Actinomycetota</taxon>
        <taxon>Actinomycetes</taxon>
        <taxon>Bifidobacteriales</taxon>
        <taxon>Bifidobacteriaceae</taxon>
        <taxon>Bifidobacterium</taxon>
    </lineage>
</organism>
<gene>
    <name evidence="3" type="ORF">BMAGN_0150</name>
</gene>
<dbReference type="SUPFAM" id="SSF56219">
    <property type="entry name" value="DNase I-like"/>
    <property type="match status" value="1"/>
</dbReference>
<keyword evidence="3" id="KW-0269">Exonuclease</keyword>
<dbReference type="EMBL" id="JGZB01000004">
    <property type="protein sequence ID" value="KFI68201.1"/>
    <property type="molecule type" value="Genomic_DNA"/>
</dbReference>
<dbReference type="Gene3D" id="3.60.10.10">
    <property type="entry name" value="Endonuclease/exonuclease/phosphatase"/>
    <property type="match status" value="1"/>
</dbReference>
<protein>
    <submittedName>
        <fullName evidence="3">Endonuclease/exonuclease/phosphatase family protein</fullName>
    </submittedName>
</protein>